<keyword evidence="1" id="KW-0472">Membrane</keyword>
<protein>
    <submittedName>
        <fullName evidence="4">Ovule protein</fullName>
    </submittedName>
</protein>
<keyword evidence="3" id="KW-1185">Reference proteome</keyword>
<name>A0A183JRZ3_9TREM</name>
<sequence>MDLSYYPTKFILSNGLSGNSSATSRANNNPRTKFLVTSNPISSTCYSSSYQLSEESSNHQLIKDHYQSSGVLLKGTNATRMLHCFMLVLIISYSIWCYLAISCDSILNDWVLSNGLCEMMFQ</sequence>
<gene>
    <name evidence="2" type="ORF">SCUD_LOCUS5482</name>
</gene>
<proteinExistence type="predicted"/>
<evidence type="ECO:0000313" key="2">
    <source>
        <dbReference type="EMBL" id="VDO96113.1"/>
    </source>
</evidence>
<dbReference type="WBParaSite" id="SCUD_0000548201-mRNA-1">
    <property type="protein sequence ID" value="SCUD_0000548201-mRNA-1"/>
    <property type="gene ID" value="SCUD_0000548201"/>
</dbReference>
<dbReference type="EMBL" id="UZAK01009110">
    <property type="protein sequence ID" value="VDO96113.1"/>
    <property type="molecule type" value="Genomic_DNA"/>
</dbReference>
<dbReference type="STRING" id="6186.A0A183JRZ3"/>
<reference evidence="2 3" key="2">
    <citation type="submission" date="2018-11" db="EMBL/GenBank/DDBJ databases">
        <authorList>
            <consortium name="Pathogen Informatics"/>
        </authorList>
    </citation>
    <scope>NUCLEOTIDE SEQUENCE [LARGE SCALE GENOMIC DNA]</scope>
    <source>
        <strain evidence="2">Dakar</strain>
        <strain evidence="3">Dakar, Senegal</strain>
    </source>
</reference>
<evidence type="ECO:0000313" key="3">
    <source>
        <dbReference type="Proteomes" id="UP000279833"/>
    </source>
</evidence>
<keyword evidence="1" id="KW-1133">Transmembrane helix</keyword>
<evidence type="ECO:0000256" key="1">
    <source>
        <dbReference type="SAM" id="Phobius"/>
    </source>
</evidence>
<keyword evidence="1" id="KW-0812">Transmembrane</keyword>
<reference evidence="4" key="1">
    <citation type="submission" date="2016-06" db="UniProtKB">
        <authorList>
            <consortium name="WormBaseParasite"/>
        </authorList>
    </citation>
    <scope>IDENTIFICATION</scope>
</reference>
<organism evidence="4">
    <name type="scientific">Schistosoma curassoni</name>
    <dbReference type="NCBI Taxonomy" id="6186"/>
    <lineage>
        <taxon>Eukaryota</taxon>
        <taxon>Metazoa</taxon>
        <taxon>Spiralia</taxon>
        <taxon>Lophotrochozoa</taxon>
        <taxon>Platyhelminthes</taxon>
        <taxon>Trematoda</taxon>
        <taxon>Digenea</taxon>
        <taxon>Strigeidida</taxon>
        <taxon>Schistosomatoidea</taxon>
        <taxon>Schistosomatidae</taxon>
        <taxon>Schistosoma</taxon>
    </lineage>
</organism>
<accession>A0A183JRZ3</accession>
<dbReference type="AlphaFoldDB" id="A0A183JRZ3"/>
<evidence type="ECO:0000313" key="4">
    <source>
        <dbReference type="WBParaSite" id="SCUD_0000548201-mRNA-1"/>
    </source>
</evidence>
<feature type="transmembrane region" description="Helical" evidence="1">
    <location>
        <begin position="82"/>
        <end position="101"/>
    </location>
</feature>
<dbReference type="Proteomes" id="UP000279833">
    <property type="component" value="Unassembled WGS sequence"/>
</dbReference>